<dbReference type="SUPFAM" id="SSF56112">
    <property type="entry name" value="Protein kinase-like (PK-like)"/>
    <property type="match status" value="1"/>
</dbReference>
<dbReference type="PANTHER" id="PTHR24056">
    <property type="entry name" value="CELL DIVISION PROTEIN KINASE"/>
    <property type="match status" value="1"/>
</dbReference>
<dbReference type="InterPro" id="IPR011009">
    <property type="entry name" value="Kinase-like_dom_sf"/>
</dbReference>
<evidence type="ECO:0000313" key="1">
    <source>
        <dbReference type="EMBL" id="CAK9009166.1"/>
    </source>
</evidence>
<accession>A0ABP0J480</accession>
<proteinExistence type="predicted"/>
<dbReference type="Gene3D" id="1.10.510.10">
    <property type="entry name" value="Transferase(Phosphotransferase) domain 1"/>
    <property type="match status" value="1"/>
</dbReference>
<dbReference type="GO" id="GO:0051301">
    <property type="term" value="P:cell division"/>
    <property type="evidence" value="ECO:0007669"/>
    <property type="project" value="UniProtKB-KW"/>
</dbReference>
<dbReference type="PROSITE" id="PS50011">
    <property type="entry name" value="PROTEIN_KINASE_DOM"/>
    <property type="match status" value="1"/>
</dbReference>
<dbReference type="InterPro" id="IPR000719">
    <property type="entry name" value="Prot_kinase_dom"/>
</dbReference>
<reference evidence="1 2" key="1">
    <citation type="submission" date="2024-02" db="EMBL/GenBank/DDBJ databases">
        <authorList>
            <person name="Chen Y."/>
            <person name="Shah S."/>
            <person name="Dougan E. K."/>
            <person name="Thang M."/>
            <person name="Chan C."/>
        </authorList>
    </citation>
    <scope>NUCLEOTIDE SEQUENCE [LARGE SCALE GENOMIC DNA]</scope>
</reference>
<dbReference type="SMART" id="SM00220">
    <property type="entry name" value="S_TKc"/>
    <property type="match status" value="1"/>
</dbReference>
<name>A0ABP0J480_9DINO</name>
<dbReference type="Gene3D" id="3.30.200.20">
    <property type="entry name" value="Phosphorylase Kinase, domain 1"/>
    <property type="match status" value="1"/>
</dbReference>
<protein>
    <submittedName>
        <fullName evidence="1">Uncharacterized protein</fullName>
    </submittedName>
</protein>
<dbReference type="InterPro" id="IPR050108">
    <property type="entry name" value="CDK"/>
</dbReference>
<organism evidence="1 2">
    <name type="scientific">Durusdinium trenchii</name>
    <dbReference type="NCBI Taxonomy" id="1381693"/>
    <lineage>
        <taxon>Eukaryota</taxon>
        <taxon>Sar</taxon>
        <taxon>Alveolata</taxon>
        <taxon>Dinophyceae</taxon>
        <taxon>Suessiales</taxon>
        <taxon>Symbiodiniaceae</taxon>
        <taxon>Durusdinium</taxon>
    </lineage>
</organism>
<sequence length="436" mass="48575">MARPPDKYQKLDTIGKGSCGVVSRYRCMQTGNIVAIKKVRFSYLNDGGEEPADPALQEQRMCMFGASSQALREVSLLRQLGDHPAIVPLLDVFTERGLVYMVFTQMDRDLGNHLQEVGRLPLSSLRRYAFQLLSGLAHCHSRCISHRDVKPQNILIKLKTDEVKLCDFSLSRLEATYSREKQTQRVASLWYRSPEIFLGAETKGTPVDLWSAGCVIAEMATSKPIFPARCEIGMLFCQFDLLGTPTEASWPGVTGLPYWSEKFPNCSGQDLSMVLILDTVTLNLLAGMLCCNPSHRHAAGVLLGHPCFLALDKTPPPSSMAHERAAKDVQDIQDVQDVRVKLPNLRMQDSTTGTGMGQMGTQVGAQLQVDESPRRSHRSPSVQEELSFSRFFGQNDPSQTQKRLKAQTSVERGVQNHSGLLAEEWNHNTQARSVLW</sequence>
<keyword evidence="2" id="KW-1185">Reference proteome</keyword>
<comment type="caution">
    <text evidence="1">The sequence shown here is derived from an EMBL/GenBank/DDBJ whole genome shotgun (WGS) entry which is preliminary data.</text>
</comment>
<dbReference type="InterPro" id="IPR008271">
    <property type="entry name" value="Ser/Thr_kinase_AS"/>
</dbReference>
<dbReference type="PROSITE" id="PS00108">
    <property type="entry name" value="PROTEIN_KINASE_ST"/>
    <property type="match status" value="1"/>
</dbReference>
<gene>
    <name evidence="1" type="ORF">CCMP2556_LOCUS9530</name>
</gene>
<dbReference type="Proteomes" id="UP001642484">
    <property type="component" value="Unassembled WGS sequence"/>
</dbReference>
<dbReference type="Pfam" id="PF00069">
    <property type="entry name" value="Pkinase"/>
    <property type="match status" value="1"/>
</dbReference>
<evidence type="ECO:0000313" key="2">
    <source>
        <dbReference type="Proteomes" id="UP001642484"/>
    </source>
</evidence>
<dbReference type="EMBL" id="CAXAMN010004446">
    <property type="protein sequence ID" value="CAK9009166.1"/>
    <property type="molecule type" value="Genomic_DNA"/>
</dbReference>